<sequence>MKCNSYIFLKNGLILGSLEEFLIFCKPPQLYNTSINKENVESTLKQPNVISQEKDCAVNWTSNHTKVLLDVYKKYRPKVGSFEIRNLKKLWEVMAIEINDILKTNYNSGHVENRWRVVERSYKKFVDNQNKTGRGRKYFEYQEEMDNIFKGKKNIKPDVLLSTDTVDHLVEETEPSQSSSSVAQTPRKTLPLKRKHPLNRNLVIEQTRKDRKEYNRKRIEVENEKLEVHKQKVALMKERNELLRERNEYLKRTCSNCSIEHMMS</sequence>
<evidence type="ECO:0000313" key="3">
    <source>
        <dbReference type="EMBL" id="KAL1492460.1"/>
    </source>
</evidence>
<organism evidence="3 4">
    <name type="scientific">Hypothenemus hampei</name>
    <name type="common">Coffee berry borer</name>
    <dbReference type="NCBI Taxonomy" id="57062"/>
    <lineage>
        <taxon>Eukaryota</taxon>
        <taxon>Metazoa</taxon>
        <taxon>Ecdysozoa</taxon>
        <taxon>Arthropoda</taxon>
        <taxon>Hexapoda</taxon>
        <taxon>Insecta</taxon>
        <taxon>Pterygota</taxon>
        <taxon>Neoptera</taxon>
        <taxon>Endopterygota</taxon>
        <taxon>Coleoptera</taxon>
        <taxon>Polyphaga</taxon>
        <taxon>Cucujiformia</taxon>
        <taxon>Curculionidae</taxon>
        <taxon>Scolytinae</taxon>
        <taxon>Hypothenemus</taxon>
    </lineage>
</organism>
<feature type="coiled-coil region" evidence="1">
    <location>
        <begin position="204"/>
        <end position="252"/>
    </location>
</feature>
<evidence type="ECO:0000256" key="1">
    <source>
        <dbReference type="SAM" id="Coils"/>
    </source>
</evidence>
<keyword evidence="1" id="KW-0175">Coiled coil</keyword>
<dbReference type="InterPro" id="IPR044822">
    <property type="entry name" value="Myb_DNA-bind_4"/>
</dbReference>
<proteinExistence type="predicted"/>
<dbReference type="AlphaFoldDB" id="A0ABD1EDG0"/>
<feature type="domain" description="Myb/SANT-like DNA-binding" evidence="2">
    <location>
        <begin position="58"/>
        <end position="147"/>
    </location>
</feature>
<reference evidence="3 4" key="1">
    <citation type="submission" date="2024-05" db="EMBL/GenBank/DDBJ databases">
        <title>Genetic variation in Jamaican populations of the coffee berry borer (Hypothenemus hampei).</title>
        <authorList>
            <person name="Errbii M."/>
            <person name="Myrie A."/>
        </authorList>
    </citation>
    <scope>NUCLEOTIDE SEQUENCE [LARGE SCALE GENOMIC DNA]</scope>
    <source>
        <strain evidence="3">JA-Hopewell-2020-01-JO</strain>
        <tissue evidence="3">Whole body</tissue>
    </source>
</reference>
<dbReference type="Proteomes" id="UP001566132">
    <property type="component" value="Unassembled WGS sequence"/>
</dbReference>
<protein>
    <recommendedName>
        <fullName evidence="2">Myb/SANT-like DNA-binding domain-containing protein</fullName>
    </recommendedName>
</protein>
<evidence type="ECO:0000313" key="4">
    <source>
        <dbReference type="Proteomes" id="UP001566132"/>
    </source>
</evidence>
<comment type="caution">
    <text evidence="3">The sequence shown here is derived from an EMBL/GenBank/DDBJ whole genome shotgun (WGS) entry which is preliminary data.</text>
</comment>
<name>A0ABD1EDG0_HYPHA</name>
<dbReference type="EMBL" id="JBDJPC010000008">
    <property type="protein sequence ID" value="KAL1492460.1"/>
    <property type="molecule type" value="Genomic_DNA"/>
</dbReference>
<dbReference type="Pfam" id="PF13837">
    <property type="entry name" value="Myb_DNA-bind_4"/>
    <property type="match status" value="1"/>
</dbReference>
<accession>A0ABD1EDG0</accession>
<evidence type="ECO:0000259" key="2">
    <source>
        <dbReference type="Pfam" id="PF13837"/>
    </source>
</evidence>
<keyword evidence="4" id="KW-1185">Reference proteome</keyword>
<gene>
    <name evidence="3" type="ORF">ABEB36_010712</name>
</gene>